<evidence type="ECO:0000256" key="5">
    <source>
        <dbReference type="ARBA" id="ARBA00038105"/>
    </source>
</evidence>
<keyword evidence="3 6" id="KW-1133">Transmembrane helix</keyword>
<dbReference type="AlphaFoldDB" id="A0A1M7FMN4"/>
<evidence type="ECO:0000259" key="7">
    <source>
        <dbReference type="PROSITE" id="PS50076"/>
    </source>
</evidence>
<keyword evidence="4 6" id="KW-0472">Membrane</keyword>
<reference evidence="8 9" key="1">
    <citation type="submission" date="2016-11" db="EMBL/GenBank/DDBJ databases">
        <authorList>
            <person name="Jaros S."/>
            <person name="Januszkiewicz K."/>
            <person name="Wedrychowicz H."/>
        </authorList>
    </citation>
    <scope>NUCLEOTIDE SEQUENCE [LARGE SCALE GENOMIC DNA]</scope>
    <source>
        <strain evidence="8 9">DSM 22153</strain>
    </source>
</reference>
<dbReference type="SMART" id="SM00271">
    <property type="entry name" value="DnaJ"/>
    <property type="match status" value="1"/>
</dbReference>
<evidence type="ECO:0000256" key="6">
    <source>
        <dbReference type="SAM" id="Phobius"/>
    </source>
</evidence>
<dbReference type="CDD" id="cd06257">
    <property type="entry name" value="DnaJ"/>
    <property type="match status" value="1"/>
</dbReference>
<feature type="domain" description="J" evidence="7">
    <location>
        <begin position="185"/>
        <end position="237"/>
    </location>
</feature>
<dbReference type="Pfam" id="PF00226">
    <property type="entry name" value="DnaJ"/>
    <property type="match status" value="1"/>
</dbReference>
<proteinExistence type="inferred from homology"/>
<dbReference type="PROSITE" id="PS50076">
    <property type="entry name" value="DNAJ_2"/>
    <property type="match status" value="1"/>
</dbReference>
<evidence type="ECO:0000256" key="3">
    <source>
        <dbReference type="ARBA" id="ARBA00022989"/>
    </source>
</evidence>
<dbReference type="SUPFAM" id="SSF46565">
    <property type="entry name" value="Chaperone J-domain"/>
    <property type="match status" value="1"/>
</dbReference>
<dbReference type="InterPro" id="IPR036869">
    <property type="entry name" value="J_dom_sf"/>
</dbReference>
<dbReference type="Proteomes" id="UP000186002">
    <property type="component" value="Unassembled WGS sequence"/>
</dbReference>
<evidence type="ECO:0000256" key="2">
    <source>
        <dbReference type="ARBA" id="ARBA00022692"/>
    </source>
</evidence>
<organism evidence="8 9">
    <name type="scientific">Roseibium suaedae</name>
    <dbReference type="NCBI Taxonomy" id="735517"/>
    <lineage>
        <taxon>Bacteria</taxon>
        <taxon>Pseudomonadati</taxon>
        <taxon>Pseudomonadota</taxon>
        <taxon>Alphaproteobacteria</taxon>
        <taxon>Hyphomicrobiales</taxon>
        <taxon>Stappiaceae</taxon>
        <taxon>Roseibium</taxon>
    </lineage>
</organism>
<dbReference type="Gene3D" id="1.10.287.110">
    <property type="entry name" value="DnaJ domain"/>
    <property type="match status" value="1"/>
</dbReference>
<comment type="subcellular location">
    <subcellularLocation>
        <location evidence="1">Membrane</location>
        <topology evidence="1">Single-pass membrane protein</topology>
    </subcellularLocation>
</comment>
<protein>
    <submittedName>
        <fullName evidence="8">DnaJ domain-containing protein</fullName>
    </submittedName>
</protein>
<dbReference type="RefSeq" id="WP_073011733.1">
    <property type="nucleotide sequence ID" value="NZ_FRBW01000002.1"/>
</dbReference>
<evidence type="ECO:0000313" key="9">
    <source>
        <dbReference type="Proteomes" id="UP000186002"/>
    </source>
</evidence>
<evidence type="ECO:0000256" key="1">
    <source>
        <dbReference type="ARBA" id="ARBA00004167"/>
    </source>
</evidence>
<comment type="similarity">
    <text evidence="5">Belongs to the TIM14 family.</text>
</comment>
<dbReference type="EMBL" id="FRBW01000002">
    <property type="protein sequence ID" value="SHM05331.1"/>
    <property type="molecule type" value="Genomic_DNA"/>
</dbReference>
<gene>
    <name evidence="8" type="ORF">SAMN05444272_1658</name>
</gene>
<sequence length="237" mass="25191">MVYLITGALVLALLLYGGQLFANANPADLARRIKKSGGLMLLALAAILALTGRIALAVPAAAFGLSLLGIGGLGKLSGRRGSRAKPSAGQSSRVRSAMVEMELDHASGTMKGRVLSGTLSGRVLEGLSVPELQVLWQETAADGQSRQLVEAYLDRRLASWREDFQADRADRHGSAAGSGAMTDEQAYQILGLAPNAGDAEIRAAHRRLMKRFHPDQGGTAFLAAQINEAKDRLLRRH</sequence>
<dbReference type="InterPro" id="IPR001623">
    <property type="entry name" value="DnaJ_domain"/>
</dbReference>
<dbReference type="PANTHER" id="PTHR12763">
    <property type="match status" value="1"/>
</dbReference>
<dbReference type="OrthoDB" id="9811070at2"/>
<name>A0A1M7FMN4_9HYPH</name>
<evidence type="ECO:0000256" key="4">
    <source>
        <dbReference type="ARBA" id="ARBA00023136"/>
    </source>
</evidence>
<dbReference type="STRING" id="735517.SAMN05444272_1658"/>
<evidence type="ECO:0000313" key="8">
    <source>
        <dbReference type="EMBL" id="SHM05331.1"/>
    </source>
</evidence>
<keyword evidence="2 6" id="KW-0812">Transmembrane</keyword>
<accession>A0A1M7FMN4</accession>
<keyword evidence="9" id="KW-1185">Reference proteome</keyword>
<dbReference type="GO" id="GO:0016020">
    <property type="term" value="C:membrane"/>
    <property type="evidence" value="ECO:0007669"/>
    <property type="project" value="UniProtKB-SubCell"/>
</dbReference>
<feature type="transmembrane region" description="Helical" evidence="6">
    <location>
        <begin position="40"/>
        <end position="73"/>
    </location>
</feature>
<dbReference type="PANTHER" id="PTHR12763:SF28">
    <property type="entry name" value="GEO10507P1-RELATED"/>
    <property type="match status" value="1"/>
</dbReference>